<evidence type="ECO:0000256" key="1">
    <source>
        <dbReference type="ARBA" id="ARBA00008007"/>
    </source>
</evidence>
<evidence type="ECO:0000259" key="2">
    <source>
        <dbReference type="Pfam" id="PF18912"/>
    </source>
</evidence>
<name>A0A1I4YKV5_9FLAO</name>
<evidence type="ECO:0000313" key="4">
    <source>
        <dbReference type="Proteomes" id="UP000199149"/>
    </source>
</evidence>
<protein>
    <submittedName>
        <fullName evidence="3">ComF family protein</fullName>
    </submittedName>
</protein>
<dbReference type="InterPro" id="IPR000836">
    <property type="entry name" value="PRTase_dom"/>
</dbReference>
<gene>
    <name evidence="3" type="ORF">SAMN05421738_11180</name>
</gene>
<dbReference type="PANTHER" id="PTHR47505">
    <property type="entry name" value="DNA UTILIZATION PROTEIN YHGH"/>
    <property type="match status" value="1"/>
</dbReference>
<feature type="domain" description="Double zinc ribbon" evidence="2">
    <location>
        <begin position="10"/>
        <end position="42"/>
    </location>
</feature>
<dbReference type="EMBL" id="FOUZ01000011">
    <property type="protein sequence ID" value="SFN38210.1"/>
    <property type="molecule type" value="Genomic_DNA"/>
</dbReference>
<dbReference type="Proteomes" id="UP000199149">
    <property type="component" value="Unassembled WGS sequence"/>
</dbReference>
<dbReference type="STRING" id="684065.SAMN05421738_11180"/>
<dbReference type="Gene3D" id="3.40.50.2020">
    <property type="match status" value="1"/>
</dbReference>
<sequence>MEIKTIVNSLVDLFFPMRCISCQDVIQPSQNLCVSCSTQLPLTHWKFDQNNLAFSQLRNLCEIENAFSLLHFKHHNVTQTILHEMKYKNRPEIGIDLAYLIQLDLSDYDGIISIPLHPKRLKIRGYNQVEDFARTLAGINQINYFGDGLSRIKYHSSQVREDKAHRLENLKNTFEINPNLKAGHYILVDDVLTTGATIASAVHQFNKNSNFKISVITIACA</sequence>
<dbReference type="RefSeq" id="WP_092908801.1">
    <property type="nucleotide sequence ID" value="NZ_FOUZ01000011.1"/>
</dbReference>
<accession>A0A1I4YKV5</accession>
<keyword evidence="4" id="KW-1185">Reference proteome</keyword>
<dbReference type="AlphaFoldDB" id="A0A1I4YKV5"/>
<comment type="similarity">
    <text evidence="1">Belongs to the ComF/GntX family.</text>
</comment>
<dbReference type="SUPFAM" id="SSF53271">
    <property type="entry name" value="PRTase-like"/>
    <property type="match status" value="1"/>
</dbReference>
<organism evidence="3 4">
    <name type="scientific">Algoriella xinjiangensis</name>
    <dbReference type="NCBI Taxonomy" id="684065"/>
    <lineage>
        <taxon>Bacteria</taxon>
        <taxon>Pseudomonadati</taxon>
        <taxon>Bacteroidota</taxon>
        <taxon>Flavobacteriia</taxon>
        <taxon>Flavobacteriales</taxon>
        <taxon>Weeksellaceae</taxon>
        <taxon>Algoriella</taxon>
    </lineage>
</organism>
<dbReference type="InterPro" id="IPR051910">
    <property type="entry name" value="ComF/GntX_DNA_util-trans"/>
</dbReference>
<proteinExistence type="inferred from homology"/>
<dbReference type="OrthoDB" id="9779910at2"/>
<evidence type="ECO:0000313" key="3">
    <source>
        <dbReference type="EMBL" id="SFN38210.1"/>
    </source>
</evidence>
<reference evidence="4" key="1">
    <citation type="submission" date="2016-10" db="EMBL/GenBank/DDBJ databases">
        <authorList>
            <person name="Varghese N."/>
            <person name="Submissions S."/>
        </authorList>
    </citation>
    <scope>NUCLEOTIDE SEQUENCE [LARGE SCALE GENOMIC DNA]</scope>
    <source>
        <strain evidence="4">XJ109</strain>
    </source>
</reference>
<dbReference type="InterPro" id="IPR029057">
    <property type="entry name" value="PRTase-like"/>
</dbReference>
<dbReference type="PANTHER" id="PTHR47505:SF1">
    <property type="entry name" value="DNA UTILIZATION PROTEIN YHGH"/>
    <property type="match status" value="1"/>
</dbReference>
<dbReference type="Pfam" id="PF18912">
    <property type="entry name" value="DZR_2"/>
    <property type="match status" value="1"/>
</dbReference>
<dbReference type="InterPro" id="IPR044005">
    <property type="entry name" value="DZR_2"/>
</dbReference>
<dbReference type="CDD" id="cd06223">
    <property type="entry name" value="PRTases_typeI"/>
    <property type="match status" value="1"/>
</dbReference>